<dbReference type="InterPro" id="IPR011055">
    <property type="entry name" value="Dup_hybrid_motif"/>
</dbReference>
<reference evidence="4" key="1">
    <citation type="submission" date="2013-08" db="EMBL/GenBank/DDBJ databases">
        <title>Comparison of modified E. coli strains.</title>
        <authorList>
            <person name="Juergensen J."/>
            <person name="Bonge A."/>
            <person name="Streit W.R."/>
        </authorList>
    </citation>
    <scope>NUCLEOTIDE SEQUENCE</scope>
</reference>
<dbReference type="PANTHER" id="PTHR21666">
    <property type="entry name" value="PEPTIDASE-RELATED"/>
    <property type="match status" value="1"/>
</dbReference>
<dbReference type="SUPFAM" id="SSF51261">
    <property type="entry name" value="Duplicated hybrid motif"/>
    <property type="match status" value="1"/>
</dbReference>
<dbReference type="InterPro" id="IPR044060">
    <property type="entry name" value="Bacterial_rp_domain"/>
</dbReference>
<dbReference type="CDD" id="cd12797">
    <property type="entry name" value="M23_peptidase"/>
    <property type="match status" value="1"/>
</dbReference>
<evidence type="ECO:0000259" key="3">
    <source>
        <dbReference type="Pfam" id="PF18998"/>
    </source>
</evidence>
<dbReference type="InterPro" id="IPR050570">
    <property type="entry name" value="Cell_wall_metabolism_enzyme"/>
</dbReference>
<evidence type="ECO:0000259" key="2">
    <source>
        <dbReference type="Pfam" id="PF01551"/>
    </source>
</evidence>
<dbReference type="Gene3D" id="2.70.70.10">
    <property type="entry name" value="Glucose Permease (Domain IIA)"/>
    <property type="match status" value="1"/>
</dbReference>
<dbReference type="Pfam" id="PF01551">
    <property type="entry name" value="Peptidase_M23"/>
    <property type="match status" value="1"/>
</dbReference>
<dbReference type="AlphaFoldDB" id="A0A0H3U7M1"/>
<dbReference type="EMBL" id="KF540238">
    <property type="protein sequence ID" value="AIF26574.1"/>
    <property type="molecule type" value="Genomic_DNA"/>
</dbReference>
<feature type="compositionally biased region" description="Gly residues" evidence="1">
    <location>
        <begin position="251"/>
        <end position="266"/>
    </location>
</feature>
<evidence type="ECO:0000256" key="1">
    <source>
        <dbReference type="SAM" id="MobiDB-lite"/>
    </source>
</evidence>
<feature type="domain" description="Bacterial repeat" evidence="3">
    <location>
        <begin position="285"/>
        <end position="352"/>
    </location>
</feature>
<evidence type="ECO:0008006" key="5">
    <source>
        <dbReference type="Google" id="ProtNLM"/>
    </source>
</evidence>
<accession>A0A0H3U7M1</accession>
<feature type="region of interest" description="Disordered" evidence="1">
    <location>
        <begin position="237"/>
        <end position="281"/>
    </location>
</feature>
<organism evidence="4">
    <name type="scientific">uncultured bacterium fosmid pJB65E1</name>
    <dbReference type="NCBI Taxonomy" id="1478066"/>
    <lineage>
        <taxon>Bacteria</taxon>
        <taxon>environmental samples</taxon>
    </lineage>
</organism>
<protein>
    <recommendedName>
        <fullName evidence="5">Peptidase M23 domain-containing protein</fullName>
    </recommendedName>
</protein>
<sequence>MVRSSRLPFFADIEEYNLNPATKGSGYAENDILLTLESLLDRNRAETITVNQYTITSIPFFSEYCQESVSLSEDRNLNSYEETLSAVKIYLIKTVDTSVDTVDYMVVTMVPDRMPEGSVSPSDFTYAHRERFQGICIYSTLEGEYIQMLRFSSNPIRWSGFITPGEDTVGRNVMYLCAGESECQTKMRLRDAVTCYYNKIFMVDGGGRNVEDEEEPEIEELEAAYCYADRKEKKGKDITDDVGATGRETGKPGGGSGNTKRGGSGTGVTNKNTQANQKQMDRGVYTVKLTATEGGHTVGSGSYVPNQRILIGAAAEGGWRFEHWVGTYSSSSITAFVTVEEDITSTAIFHRNIEPYPCKDLNKGYNPLSYMCLAPTQSGSIVGATYGNTRYGGTKSHDGIDFAAEVGTPVYAMYDGIIGKVVSGQPDRHKNANGKWVYPDSYEGDMNNAGNRIYVTSRIGGHQVSLGYWHLRAGNAIATNPRTGKPFKSNDLVYAGELIGYTGQTGNGIEAKTLHLHLNAKVDGKKANPAPYVNGTVSKDKTAITDIECDDYKYGF</sequence>
<feature type="compositionally biased region" description="Polar residues" evidence="1">
    <location>
        <begin position="268"/>
        <end position="278"/>
    </location>
</feature>
<dbReference type="PANTHER" id="PTHR21666:SF270">
    <property type="entry name" value="MUREIN HYDROLASE ACTIVATOR ENVC"/>
    <property type="match status" value="1"/>
</dbReference>
<name>A0A0H3U7M1_9BACT</name>
<dbReference type="InterPro" id="IPR016047">
    <property type="entry name" value="M23ase_b-sheet_dom"/>
</dbReference>
<dbReference type="GO" id="GO:0004222">
    <property type="term" value="F:metalloendopeptidase activity"/>
    <property type="evidence" value="ECO:0007669"/>
    <property type="project" value="TreeGrafter"/>
</dbReference>
<proteinExistence type="predicted"/>
<evidence type="ECO:0000313" key="4">
    <source>
        <dbReference type="EMBL" id="AIF26574.1"/>
    </source>
</evidence>
<feature type="domain" description="M23ase beta-sheet core" evidence="2">
    <location>
        <begin position="396"/>
        <end position="529"/>
    </location>
</feature>
<dbReference type="Pfam" id="PF18998">
    <property type="entry name" value="Flg_new_2"/>
    <property type="match status" value="1"/>
</dbReference>